<dbReference type="PANTHER" id="PTHR43281">
    <property type="entry name" value="FARNESYL DIPHOSPHATE SYNTHASE"/>
    <property type="match status" value="1"/>
</dbReference>
<evidence type="ECO:0000313" key="5">
    <source>
        <dbReference type="EMBL" id="CAI9770135.1"/>
    </source>
</evidence>
<name>A0AAD1ZIJ2_9LAMI</name>
<dbReference type="InterPro" id="IPR000092">
    <property type="entry name" value="Polyprenyl_synt"/>
</dbReference>
<gene>
    <name evidence="5" type="ORF">FPE_LOCUS17768</name>
</gene>
<dbReference type="Gene3D" id="1.10.600.10">
    <property type="entry name" value="Farnesyl Diphosphate Synthase"/>
    <property type="match status" value="1"/>
</dbReference>
<evidence type="ECO:0000256" key="1">
    <source>
        <dbReference type="ARBA" id="ARBA00001946"/>
    </source>
</evidence>
<dbReference type="InterPro" id="IPR008949">
    <property type="entry name" value="Isoprenoid_synthase_dom_sf"/>
</dbReference>
<dbReference type="GO" id="GO:0046872">
    <property type="term" value="F:metal ion binding"/>
    <property type="evidence" value="ECO:0007669"/>
    <property type="project" value="UniProtKB-KW"/>
</dbReference>
<keyword evidence="3" id="KW-0479">Metal-binding</keyword>
<dbReference type="EMBL" id="OU503045">
    <property type="protein sequence ID" value="CAI9770135.1"/>
    <property type="molecule type" value="Genomic_DNA"/>
</dbReference>
<keyword evidence="6" id="KW-1185">Reference proteome</keyword>
<keyword evidence="4" id="KW-0460">Magnesium</keyword>
<accession>A0AAD1ZIJ2</accession>
<comment type="cofactor">
    <cofactor evidence="1">
        <name>Mg(2+)</name>
        <dbReference type="ChEBI" id="CHEBI:18420"/>
    </cofactor>
</comment>
<dbReference type="SUPFAM" id="SSF48576">
    <property type="entry name" value="Terpenoid synthases"/>
    <property type="match status" value="1"/>
</dbReference>
<evidence type="ECO:0000256" key="4">
    <source>
        <dbReference type="ARBA" id="ARBA00022842"/>
    </source>
</evidence>
<sequence length="113" mass="12449">MRRGKLKNHKIFGEDVAVLAGDVLFLFAFEYVSIATKSVPFERIVRVIGELAECVDAEGLIGGQVADICSEENSDVGLDQLEFIHIHKTTALKDGSVVSGLFWVVQMIKKLLD</sequence>
<dbReference type="GO" id="GO:0008299">
    <property type="term" value="P:isoprenoid biosynthetic process"/>
    <property type="evidence" value="ECO:0007669"/>
    <property type="project" value="InterPro"/>
</dbReference>
<proteinExistence type="inferred from homology"/>
<dbReference type="AlphaFoldDB" id="A0AAD1ZIJ2"/>
<organism evidence="5 6">
    <name type="scientific">Fraxinus pennsylvanica</name>
    <dbReference type="NCBI Taxonomy" id="56036"/>
    <lineage>
        <taxon>Eukaryota</taxon>
        <taxon>Viridiplantae</taxon>
        <taxon>Streptophyta</taxon>
        <taxon>Embryophyta</taxon>
        <taxon>Tracheophyta</taxon>
        <taxon>Spermatophyta</taxon>
        <taxon>Magnoliopsida</taxon>
        <taxon>eudicotyledons</taxon>
        <taxon>Gunneridae</taxon>
        <taxon>Pentapetalae</taxon>
        <taxon>asterids</taxon>
        <taxon>lamiids</taxon>
        <taxon>Lamiales</taxon>
        <taxon>Oleaceae</taxon>
        <taxon>Oleeae</taxon>
        <taxon>Fraxinus</taxon>
    </lineage>
</organism>
<reference evidence="5" key="1">
    <citation type="submission" date="2023-05" db="EMBL/GenBank/DDBJ databases">
        <authorList>
            <person name="Huff M."/>
        </authorList>
    </citation>
    <scope>NUCLEOTIDE SEQUENCE</scope>
</reference>
<dbReference type="GO" id="GO:0004311">
    <property type="term" value="F:geranylgeranyl diphosphate synthase activity"/>
    <property type="evidence" value="ECO:0007669"/>
    <property type="project" value="TreeGrafter"/>
</dbReference>
<evidence type="ECO:0000313" key="6">
    <source>
        <dbReference type="Proteomes" id="UP000834106"/>
    </source>
</evidence>
<evidence type="ECO:0000256" key="3">
    <source>
        <dbReference type="ARBA" id="ARBA00022723"/>
    </source>
</evidence>
<evidence type="ECO:0000256" key="2">
    <source>
        <dbReference type="ARBA" id="ARBA00006706"/>
    </source>
</evidence>
<dbReference type="PANTHER" id="PTHR43281:SF24">
    <property type="entry name" value="OS07G0580900 PROTEIN"/>
    <property type="match status" value="1"/>
</dbReference>
<dbReference type="Pfam" id="PF00348">
    <property type="entry name" value="polyprenyl_synt"/>
    <property type="match status" value="1"/>
</dbReference>
<comment type="similarity">
    <text evidence="2">Belongs to the FPP/GGPP synthase family.</text>
</comment>
<protein>
    <submittedName>
        <fullName evidence="5">Uncharacterized protein</fullName>
    </submittedName>
</protein>
<dbReference type="Proteomes" id="UP000834106">
    <property type="component" value="Chromosome 10"/>
</dbReference>